<evidence type="ECO:0000313" key="4">
    <source>
        <dbReference type="EMBL" id="ELZ19719.1"/>
    </source>
</evidence>
<sequence length="518" mass="56767">MDFKNVRDGGIVETPTSYAMLIKVEPRDWLILSEERRESLYVSFLTYLRGLKFPTQILSMTTVYDPEPYLSRFEGYDDPVIGPNDRQQDDDDSLDESPLLDYGRYYHAQWLRNIIEVAEIRDRDFYVAVSVPKNEDFDDGFMDTVRSMLPGGGEEIVEDEPAFLEEVQARAQRVASKLPQTQVTTTILDTRASVLEVLYEVYHGEKPPISFTQGAFIGPDEDAAAIDAEEAATDEDEQDVDSEETFERVSETYPEPELDSDIDPLVPVEEGGYAHPDLVDRVSKDRILRWYARNIGPVGYGRRPVVPASIYAGVLLSLLSVAIGLGSLGAFVWTMEGATRGSDTYWMVRTAAFAGGMASLPALFMSLIILLPTGRVAKILGGVGLAIAGVATKFFVDAYPADWNFSNPELTTFTVEVYAVGVFLLVAGIGLAVRSRRQLDLSHLASVEVAPDGGQETQSANRDDPDEGDQSGATRGPESRSDEGVSDDDSSGTEAIEQAASESTEETDAGAGADEERI</sequence>
<dbReference type="AlphaFoldDB" id="M0CCV0"/>
<evidence type="ECO:0000256" key="1">
    <source>
        <dbReference type="SAM" id="MobiDB-lite"/>
    </source>
</evidence>
<accession>M0CCV0</accession>
<dbReference type="Proteomes" id="UP000011626">
    <property type="component" value="Unassembled WGS sequence"/>
</dbReference>
<evidence type="ECO:0000256" key="2">
    <source>
        <dbReference type="SAM" id="Phobius"/>
    </source>
</evidence>
<proteinExistence type="predicted"/>
<dbReference type="Pfam" id="PF23600">
    <property type="entry name" value="CdpA_N"/>
    <property type="match status" value="1"/>
</dbReference>
<evidence type="ECO:0000259" key="3">
    <source>
        <dbReference type="Pfam" id="PF23600"/>
    </source>
</evidence>
<feature type="transmembrane region" description="Helical" evidence="2">
    <location>
        <begin position="376"/>
        <end position="395"/>
    </location>
</feature>
<feature type="transmembrane region" description="Helical" evidence="2">
    <location>
        <begin position="346"/>
        <end position="369"/>
    </location>
</feature>
<dbReference type="PATRIC" id="fig|797114.5.peg.4474"/>
<organism evidence="4 5">
    <name type="scientific">Halosimplex carlsbadense 2-9-1</name>
    <dbReference type="NCBI Taxonomy" id="797114"/>
    <lineage>
        <taxon>Archaea</taxon>
        <taxon>Methanobacteriati</taxon>
        <taxon>Methanobacteriota</taxon>
        <taxon>Stenosarchaea group</taxon>
        <taxon>Halobacteria</taxon>
        <taxon>Halobacteriales</taxon>
        <taxon>Haloarculaceae</taxon>
        <taxon>Halosimplex</taxon>
    </lineage>
</organism>
<feature type="domain" description="Cell division protein A N-terminal" evidence="3">
    <location>
        <begin position="302"/>
        <end position="434"/>
    </location>
</feature>
<feature type="transmembrane region" description="Helical" evidence="2">
    <location>
        <begin position="415"/>
        <end position="433"/>
    </location>
</feature>
<comment type="caution">
    <text evidence="4">The sequence shown here is derived from an EMBL/GenBank/DDBJ whole genome shotgun (WGS) entry which is preliminary data.</text>
</comment>
<keyword evidence="2" id="KW-0812">Transmembrane</keyword>
<keyword evidence="2" id="KW-1133">Transmembrane helix</keyword>
<feature type="transmembrane region" description="Helical" evidence="2">
    <location>
        <begin position="310"/>
        <end position="334"/>
    </location>
</feature>
<dbReference type="InterPro" id="IPR055563">
    <property type="entry name" value="CdpA_N"/>
</dbReference>
<reference evidence="4 5" key="1">
    <citation type="journal article" date="2014" name="PLoS Genet.">
        <title>Phylogenetically driven sequencing of extremely halophilic archaea reveals strategies for static and dynamic osmo-response.</title>
        <authorList>
            <person name="Becker E.A."/>
            <person name="Seitzer P.M."/>
            <person name="Tritt A."/>
            <person name="Larsen D."/>
            <person name="Krusor M."/>
            <person name="Yao A.I."/>
            <person name="Wu D."/>
            <person name="Madern D."/>
            <person name="Eisen J.A."/>
            <person name="Darling A.E."/>
            <person name="Facciotti M.T."/>
        </authorList>
    </citation>
    <scope>NUCLEOTIDE SEQUENCE [LARGE SCALE GENOMIC DNA]</scope>
    <source>
        <strain evidence="4 5">2-9-1</strain>
    </source>
</reference>
<dbReference type="eggNOG" id="arCOG02827">
    <property type="taxonomic scope" value="Archaea"/>
</dbReference>
<evidence type="ECO:0000313" key="5">
    <source>
        <dbReference type="Proteomes" id="UP000011626"/>
    </source>
</evidence>
<feature type="region of interest" description="Disordered" evidence="1">
    <location>
        <begin position="449"/>
        <end position="518"/>
    </location>
</feature>
<dbReference type="EMBL" id="AOIU01000049">
    <property type="protein sequence ID" value="ELZ19719.1"/>
    <property type="molecule type" value="Genomic_DNA"/>
</dbReference>
<keyword evidence="5" id="KW-1185">Reference proteome</keyword>
<dbReference type="eggNOG" id="arCOG09337">
    <property type="taxonomic scope" value="Archaea"/>
</dbReference>
<keyword evidence="2" id="KW-0472">Membrane</keyword>
<name>M0CCV0_9EURY</name>
<protein>
    <recommendedName>
        <fullName evidence="3">Cell division protein A N-terminal domain-containing protein</fullName>
    </recommendedName>
</protein>
<dbReference type="STRING" id="797114.C475_22279"/>
<gene>
    <name evidence="4" type="ORF">C475_22279</name>
</gene>